<evidence type="ECO:0000313" key="1">
    <source>
        <dbReference type="EMBL" id="KAI3729487.1"/>
    </source>
</evidence>
<reference evidence="1 2" key="2">
    <citation type="journal article" date="2022" name="Mol. Ecol. Resour.">
        <title>The genomes of chicory, endive, great burdock and yacon provide insights into Asteraceae paleo-polyploidization history and plant inulin production.</title>
        <authorList>
            <person name="Fan W."/>
            <person name="Wang S."/>
            <person name="Wang H."/>
            <person name="Wang A."/>
            <person name="Jiang F."/>
            <person name="Liu H."/>
            <person name="Zhao H."/>
            <person name="Xu D."/>
            <person name="Zhang Y."/>
        </authorList>
    </citation>
    <scope>NUCLEOTIDE SEQUENCE [LARGE SCALE GENOMIC DNA]</scope>
    <source>
        <strain evidence="2">cv. Niubang</strain>
    </source>
</reference>
<comment type="caution">
    <text evidence="1">The sequence shown here is derived from an EMBL/GenBank/DDBJ whole genome shotgun (WGS) entry which is preliminary data.</text>
</comment>
<protein>
    <submittedName>
        <fullName evidence="1">Uncharacterized protein</fullName>
    </submittedName>
</protein>
<reference evidence="2" key="1">
    <citation type="journal article" date="2022" name="Mol. Ecol. Resour.">
        <title>The genomes of chicory, endive, great burdock and yacon provide insights into Asteraceae palaeo-polyploidization history and plant inulin production.</title>
        <authorList>
            <person name="Fan W."/>
            <person name="Wang S."/>
            <person name="Wang H."/>
            <person name="Wang A."/>
            <person name="Jiang F."/>
            <person name="Liu H."/>
            <person name="Zhao H."/>
            <person name="Xu D."/>
            <person name="Zhang Y."/>
        </authorList>
    </citation>
    <scope>NUCLEOTIDE SEQUENCE [LARGE SCALE GENOMIC DNA]</scope>
    <source>
        <strain evidence="2">cv. Niubang</strain>
    </source>
</reference>
<organism evidence="1 2">
    <name type="scientific">Arctium lappa</name>
    <name type="common">Greater burdock</name>
    <name type="synonym">Lappa major</name>
    <dbReference type="NCBI Taxonomy" id="4217"/>
    <lineage>
        <taxon>Eukaryota</taxon>
        <taxon>Viridiplantae</taxon>
        <taxon>Streptophyta</taxon>
        <taxon>Embryophyta</taxon>
        <taxon>Tracheophyta</taxon>
        <taxon>Spermatophyta</taxon>
        <taxon>Magnoliopsida</taxon>
        <taxon>eudicotyledons</taxon>
        <taxon>Gunneridae</taxon>
        <taxon>Pentapetalae</taxon>
        <taxon>asterids</taxon>
        <taxon>campanulids</taxon>
        <taxon>Asterales</taxon>
        <taxon>Asteraceae</taxon>
        <taxon>Carduoideae</taxon>
        <taxon>Cardueae</taxon>
        <taxon>Arctiinae</taxon>
        <taxon>Arctium</taxon>
    </lineage>
</organism>
<sequence length="101" mass="11239">MSERVTRSRSMLNPKIEPDNEVVAEERTTVVNPTAIQGKSRSRPRGKTVQKATTQARVSTVGTRGGKTTRGIRQDESVEVRFEQETSHQESSASVRGRKQT</sequence>
<evidence type="ECO:0000313" key="2">
    <source>
        <dbReference type="Proteomes" id="UP001055879"/>
    </source>
</evidence>
<proteinExistence type="predicted"/>
<gene>
    <name evidence="1" type="ORF">L6452_18147</name>
</gene>
<keyword evidence="2" id="KW-1185">Reference proteome</keyword>
<accession>A0ACB9C5E1</accession>
<dbReference type="Proteomes" id="UP001055879">
    <property type="component" value="Linkage Group LG05"/>
</dbReference>
<dbReference type="EMBL" id="CM042051">
    <property type="protein sequence ID" value="KAI3729487.1"/>
    <property type="molecule type" value="Genomic_DNA"/>
</dbReference>
<name>A0ACB9C5E1_ARCLA</name>